<accession>A0A0E3P5D8</accession>
<dbReference type="RefSeq" id="WP_048172485.1">
    <property type="nucleotide sequence ID" value="NZ_CP009506.1"/>
</dbReference>
<sequence length="94" mass="11068">MISFLFKQIHIFLRLTAINPKIQAELDDLRREIEDSDPKLYEEMDKIQDNLDEVSSNSEKEKLNTPLNKLGRFLKDWMILILILARLLKGLKKA</sequence>
<gene>
    <name evidence="1" type="ORF">MSSIT_2149</name>
</gene>
<keyword evidence="2" id="KW-1185">Reference proteome</keyword>
<dbReference type="HOGENOM" id="CLU_2379460_0_0_2"/>
<dbReference type="Proteomes" id="UP000033111">
    <property type="component" value="Chromosome"/>
</dbReference>
<dbReference type="EMBL" id="CP009506">
    <property type="protein sequence ID" value="AKB28868.1"/>
    <property type="molecule type" value="Genomic_DNA"/>
</dbReference>
<dbReference type="KEGG" id="msw:MSSIT_2149"/>
<dbReference type="AlphaFoldDB" id="A0A0E3P5D8"/>
<protein>
    <submittedName>
        <fullName evidence="1">Uncharacterized protein</fullName>
    </submittedName>
</protein>
<organism evidence="1 2">
    <name type="scientific">Methanosarcina siciliae T4/M</name>
    <dbReference type="NCBI Taxonomy" id="1434120"/>
    <lineage>
        <taxon>Archaea</taxon>
        <taxon>Methanobacteriati</taxon>
        <taxon>Methanobacteriota</taxon>
        <taxon>Stenosarchaea group</taxon>
        <taxon>Methanomicrobia</taxon>
        <taxon>Methanosarcinales</taxon>
        <taxon>Methanosarcinaceae</taxon>
        <taxon>Methanosarcina</taxon>
    </lineage>
</organism>
<evidence type="ECO:0000313" key="1">
    <source>
        <dbReference type="EMBL" id="AKB28868.1"/>
    </source>
</evidence>
<dbReference type="PATRIC" id="fig|1434120.4.peg.2786"/>
<evidence type="ECO:0000313" key="2">
    <source>
        <dbReference type="Proteomes" id="UP000033111"/>
    </source>
</evidence>
<proteinExistence type="predicted"/>
<name>A0A0E3P5D8_9EURY</name>
<reference evidence="1 2" key="1">
    <citation type="submission" date="2014-07" db="EMBL/GenBank/DDBJ databases">
        <title>Methanogenic archaea and the global carbon cycle.</title>
        <authorList>
            <person name="Henriksen J.R."/>
            <person name="Luke J."/>
            <person name="Reinhart S."/>
            <person name="Benedict M.N."/>
            <person name="Youngblut N.D."/>
            <person name="Metcalf M.E."/>
            <person name="Whitaker R.J."/>
            <person name="Metcalf W.W."/>
        </authorList>
    </citation>
    <scope>NUCLEOTIDE SEQUENCE [LARGE SCALE GENOMIC DNA]</scope>
    <source>
        <strain evidence="1 2">T4/M</strain>
    </source>
</reference>
<dbReference type="GeneID" id="24861023"/>